<evidence type="ECO:0000313" key="1">
    <source>
        <dbReference type="EMBL" id="KAF7275892.1"/>
    </source>
</evidence>
<protein>
    <submittedName>
        <fullName evidence="1">Uncharacterized protein</fullName>
    </submittedName>
</protein>
<dbReference type="EMBL" id="JAACXV010008848">
    <property type="protein sequence ID" value="KAF7275892.1"/>
    <property type="molecule type" value="Genomic_DNA"/>
</dbReference>
<dbReference type="Proteomes" id="UP000625711">
    <property type="component" value="Unassembled WGS sequence"/>
</dbReference>
<dbReference type="AlphaFoldDB" id="A0A834IL06"/>
<name>A0A834IL06_RHYFE</name>
<accession>A0A834IL06</accession>
<proteinExistence type="predicted"/>
<evidence type="ECO:0000313" key="2">
    <source>
        <dbReference type="Proteomes" id="UP000625711"/>
    </source>
</evidence>
<comment type="caution">
    <text evidence="1">The sequence shown here is derived from an EMBL/GenBank/DDBJ whole genome shotgun (WGS) entry which is preliminary data.</text>
</comment>
<reference evidence="1" key="1">
    <citation type="submission" date="2020-08" db="EMBL/GenBank/DDBJ databases">
        <title>Genome sequencing and assembly of the red palm weevil Rhynchophorus ferrugineus.</title>
        <authorList>
            <person name="Dias G.B."/>
            <person name="Bergman C.M."/>
            <person name="Manee M."/>
        </authorList>
    </citation>
    <scope>NUCLEOTIDE SEQUENCE</scope>
    <source>
        <strain evidence="1">AA-2017</strain>
        <tissue evidence="1">Whole larva</tissue>
    </source>
</reference>
<organism evidence="1 2">
    <name type="scientific">Rhynchophorus ferrugineus</name>
    <name type="common">Red palm weevil</name>
    <name type="synonym">Curculio ferrugineus</name>
    <dbReference type="NCBI Taxonomy" id="354439"/>
    <lineage>
        <taxon>Eukaryota</taxon>
        <taxon>Metazoa</taxon>
        <taxon>Ecdysozoa</taxon>
        <taxon>Arthropoda</taxon>
        <taxon>Hexapoda</taxon>
        <taxon>Insecta</taxon>
        <taxon>Pterygota</taxon>
        <taxon>Neoptera</taxon>
        <taxon>Endopterygota</taxon>
        <taxon>Coleoptera</taxon>
        <taxon>Polyphaga</taxon>
        <taxon>Cucujiformia</taxon>
        <taxon>Curculionidae</taxon>
        <taxon>Dryophthorinae</taxon>
        <taxon>Rhynchophorus</taxon>
    </lineage>
</organism>
<keyword evidence="2" id="KW-1185">Reference proteome</keyword>
<feature type="non-terminal residue" evidence="1">
    <location>
        <position position="51"/>
    </location>
</feature>
<sequence length="51" mass="6158">MFDRWLTNFYACNHCFENNRQNPSEVWQFKASASQKPSINYPPVEYRVLTE</sequence>
<gene>
    <name evidence="1" type="ORF">GWI33_011167</name>
</gene>